<protein>
    <recommendedName>
        <fullName evidence="1">HNH nuclease domain-containing protein</fullName>
    </recommendedName>
</protein>
<comment type="caution">
    <text evidence="2">The sequence shown here is derived from an EMBL/GenBank/DDBJ whole genome shotgun (WGS) entry which is preliminary data.</text>
</comment>
<dbReference type="EMBL" id="LAZR01000497">
    <property type="protein sequence ID" value="KKN66559.1"/>
    <property type="molecule type" value="Genomic_DNA"/>
</dbReference>
<dbReference type="SMART" id="SM00507">
    <property type="entry name" value="HNHc"/>
    <property type="match status" value="1"/>
</dbReference>
<feature type="domain" description="HNH nuclease" evidence="1">
    <location>
        <begin position="208"/>
        <end position="259"/>
    </location>
</feature>
<name>A0A0F9SHL2_9ZZZZ</name>
<gene>
    <name evidence="2" type="ORF">LCGC14_0470280</name>
</gene>
<evidence type="ECO:0000259" key="1">
    <source>
        <dbReference type="SMART" id="SM00507"/>
    </source>
</evidence>
<accession>A0A0F9SHL2</accession>
<evidence type="ECO:0000313" key="2">
    <source>
        <dbReference type="EMBL" id="KKN66559.1"/>
    </source>
</evidence>
<organism evidence="2">
    <name type="scientific">marine sediment metagenome</name>
    <dbReference type="NCBI Taxonomy" id="412755"/>
    <lineage>
        <taxon>unclassified sequences</taxon>
        <taxon>metagenomes</taxon>
        <taxon>ecological metagenomes</taxon>
    </lineage>
</organism>
<dbReference type="InterPro" id="IPR003615">
    <property type="entry name" value="HNH_nuc"/>
</dbReference>
<dbReference type="AlphaFoldDB" id="A0A0F9SHL2"/>
<sequence length="284" mass="33837">MPKKLTIEFVRDKFKEEKCLLLSNEYIDSNIKLSYVCPNSHEHSITWGDWYAGHRCSYCAGQGKPTIEFIMLLFEIENYILLTKEYINCEQKLEYICPNDHRYNISWDMWQQGYRCSYCYGNAKLTIEFIKEQFEDEGWILESTEYINSRQKLYCICSKGHRHRIRWNNWQQGCRCPVCAYIKLEGDGNPSWNSGASFEPYSIEFNNRLKKSIFERDNYICQNSDCWKTSKRLCSHHIDYDKKNCDLSNLITLCNSCNSRANFNRNFHINFYKSIMIKRGLINA</sequence>
<dbReference type="CDD" id="cd00085">
    <property type="entry name" value="HNHc"/>
    <property type="match status" value="1"/>
</dbReference>
<reference evidence="2" key="1">
    <citation type="journal article" date="2015" name="Nature">
        <title>Complex archaea that bridge the gap between prokaryotes and eukaryotes.</title>
        <authorList>
            <person name="Spang A."/>
            <person name="Saw J.H."/>
            <person name="Jorgensen S.L."/>
            <person name="Zaremba-Niedzwiedzka K."/>
            <person name="Martijn J."/>
            <person name="Lind A.E."/>
            <person name="van Eijk R."/>
            <person name="Schleper C."/>
            <person name="Guy L."/>
            <person name="Ettema T.J."/>
        </authorList>
    </citation>
    <scope>NUCLEOTIDE SEQUENCE</scope>
</reference>
<proteinExistence type="predicted"/>